<dbReference type="OrthoDB" id="8478166at2"/>
<gene>
    <name evidence="3" type="ORF">E2C06_11150</name>
</gene>
<dbReference type="EMBL" id="SMSJ01000011">
    <property type="protein sequence ID" value="TDH62422.1"/>
    <property type="molecule type" value="Genomic_DNA"/>
</dbReference>
<name>A0A4R5QGJ2_9PROT</name>
<keyword evidence="2" id="KW-0472">Membrane</keyword>
<sequence>MRVGRSPGRAGASRRHWLGGRISTGGMALNPPSRPTRPTRPRPRPGRLLLRGLLGLGLAAALLAAGHALLWRWMAGQLEAGFQDWAAQRRALGWRLDHAPPLRGGWPLAATLTLPRFRLSGDGTPAVGPVAGMAGAIEWQADALVLRLAPPRLDRLVVEMPGRHRLRLGAIELPFAADRLAATLPLEAGVLPREARLDAGRLRLGTPAGTVEAGDAMLEVETRMTAIEGEPAVALRVAASQLLLPPGEAGGLAPAVGVLGRAVAEAALDLALTGPVPPGRGPAAKAEAWRDGGGTLALRGLQLRWGPLAASGTATLTLDEGLQPMGAGTLRVAGAGEVLQAAAQAGLLTRQAAATGRTVLRLLSRTPAAGGPAELEVPLTLEDRVLTAARMRLAQLPAWSWPAPPELPDAAQDPSLPARD</sequence>
<evidence type="ECO:0000256" key="2">
    <source>
        <dbReference type="SAM" id="Phobius"/>
    </source>
</evidence>
<feature type="region of interest" description="Disordered" evidence="1">
    <location>
        <begin position="1"/>
        <end position="44"/>
    </location>
</feature>
<dbReference type="Pfam" id="PF09898">
    <property type="entry name" value="DUF2125"/>
    <property type="match status" value="1"/>
</dbReference>
<dbReference type="AlphaFoldDB" id="A0A4R5QGJ2"/>
<comment type="caution">
    <text evidence="3">The sequence shown here is derived from an EMBL/GenBank/DDBJ whole genome shotgun (WGS) entry which is preliminary data.</text>
</comment>
<organism evidence="3 4">
    <name type="scientific">Dankookia rubra</name>
    <dbReference type="NCBI Taxonomy" id="1442381"/>
    <lineage>
        <taxon>Bacteria</taxon>
        <taxon>Pseudomonadati</taxon>
        <taxon>Pseudomonadota</taxon>
        <taxon>Alphaproteobacteria</taxon>
        <taxon>Acetobacterales</taxon>
        <taxon>Roseomonadaceae</taxon>
        <taxon>Dankookia</taxon>
    </lineage>
</organism>
<feature type="compositionally biased region" description="Low complexity" evidence="1">
    <location>
        <begin position="1"/>
        <end position="11"/>
    </location>
</feature>
<evidence type="ECO:0000313" key="4">
    <source>
        <dbReference type="Proteomes" id="UP000295096"/>
    </source>
</evidence>
<evidence type="ECO:0000313" key="3">
    <source>
        <dbReference type="EMBL" id="TDH62422.1"/>
    </source>
</evidence>
<feature type="region of interest" description="Disordered" evidence="1">
    <location>
        <begin position="400"/>
        <end position="420"/>
    </location>
</feature>
<keyword evidence="2" id="KW-1133">Transmembrane helix</keyword>
<reference evidence="3 4" key="1">
    <citation type="journal article" date="2016" name="J. Microbiol.">
        <title>Dankookia rubra gen. nov., sp. nov., an alphaproteobacterium isolated from sediment of a shallow stream.</title>
        <authorList>
            <person name="Kim W.H."/>
            <person name="Kim D.H."/>
            <person name="Kang K."/>
            <person name="Ahn T.Y."/>
        </authorList>
    </citation>
    <scope>NUCLEOTIDE SEQUENCE [LARGE SCALE GENOMIC DNA]</scope>
    <source>
        <strain evidence="3 4">JCM30602</strain>
    </source>
</reference>
<proteinExistence type="predicted"/>
<dbReference type="InterPro" id="IPR018666">
    <property type="entry name" value="DUF2125"/>
</dbReference>
<feature type="transmembrane region" description="Helical" evidence="2">
    <location>
        <begin position="48"/>
        <end position="74"/>
    </location>
</feature>
<accession>A0A4R5QGJ2</accession>
<dbReference type="Proteomes" id="UP000295096">
    <property type="component" value="Unassembled WGS sequence"/>
</dbReference>
<protein>
    <submittedName>
        <fullName evidence="3">DUF2125 domain-containing protein</fullName>
    </submittedName>
</protein>
<evidence type="ECO:0000256" key="1">
    <source>
        <dbReference type="SAM" id="MobiDB-lite"/>
    </source>
</evidence>
<keyword evidence="4" id="KW-1185">Reference proteome</keyword>
<keyword evidence="2" id="KW-0812">Transmembrane</keyword>